<feature type="compositionally biased region" description="Polar residues" evidence="1">
    <location>
        <begin position="1"/>
        <end position="11"/>
    </location>
</feature>
<dbReference type="Pfam" id="PF10217">
    <property type="entry name" value="DUF2039"/>
    <property type="match status" value="1"/>
</dbReference>
<evidence type="ECO:0000313" key="3">
    <source>
        <dbReference type="Proteomes" id="UP000053097"/>
    </source>
</evidence>
<feature type="region of interest" description="Disordered" evidence="1">
    <location>
        <begin position="1"/>
        <end position="23"/>
    </location>
</feature>
<dbReference type="OMA" id="HKNRHVF"/>
<reference evidence="2 3" key="1">
    <citation type="journal article" date="2014" name="Curr. Biol.">
        <title>The genome of the clonal raider ant Cerapachys biroi.</title>
        <authorList>
            <person name="Oxley P.R."/>
            <person name="Ji L."/>
            <person name="Fetter-Pruneda I."/>
            <person name="McKenzie S.K."/>
            <person name="Li C."/>
            <person name="Hu H."/>
            <person name="Zhang G."/>
            <person name="Kronauer D.J."/>
        </authorList>
    </citation>
    <scope>NUCLEOTIDE SEQUENCE [LARGE SCALE GENOMIC DNA]</scope>
</reference>
<feature type="compositionally biased region" description="Polar residues" evidence="1">
    <location>
        <begin position="154"/>
        <end position="175"/>
    </location>
</feature>
<dbReference type="PANTHER" id="PTHR22876">
    <property type="entry name" value="ZGC:101016"/>
    <property type="match status" value="1"/>
</dbReference>
<sequence length="233" mass="26926">MSSQRGNTSRSRPQKHKNHTVFKNNLHDSSQKTKFINNLQIVNVCERCKSIIEWKIKYKKYKTLKAPAKCTKCEQKTVKHAYHNICLPCAKQREVCPKCGKKEEIVEGRPNKEEQIKLDAELRTILKTMSERKRRTFLRYVNQKSEKNSNKQNTSGLNTDASETNCQDTSENVTGPRSREDLLLKLKLLAVTKENDSFDSDFDQFDDETDDDNSNSDMDDILCDGKTLNKKNS</sequence>
<evidence type="ECO:0000313" key="2">
    <source>
        <dbReference type="EMBL" id="EZA58685.1"/>
    </source>
</evidence>
<proteinExistence type="predicted"/>
<evidence type="ECO:0000256" key="1">
    <source>
        <dbReference type="SAM" id="MobiDB-lite"/>
    </source>
</evidence>
<dbReference type="OrthoDB" id="250548at2759"/>
<keyword evidence="3" id="KW-1185">Reference proteome</keyword>
<name>A0A026WRL8_OOCBI</name>
<gene>
    <name evidence="2" type="ORF">X777_14854</name>
</gene>
<feature type="region of interest" description="Disordered" evidence="1">
    <location>
        <begin position="199"/>
        <end position="233"/>
    </location>
</feature>
<feature type="compositionally biased region" description="Acidic residues" evidence="1">
    <location>
        <begin position="199"/>
        <end position="222"/>
    </location>
</feature>
<dbReference type="PANTHER" id="PTHR22876:SF5">
    <property type="entry name" value="CHROMOSOME 9 OPEN READING FRAME 85"/>
    <property type="match status" value="1"/>
</dbReference>
<feature type="region of interest" description="Disordered" evidence="1">
    <location>
        <begin position="142"/>
        <end position="177"/>
    </location>
</feature>
<protein>
    <submittedName>
        <fullName evidence="2">Uncharacterized protein</fullName>
    </submittedName>
</protein>
<dbReference type="EMBL" id="KK107119">
    <property type="protein sequence ID" value="EZA58685.1"/>
    <property type="molecule type" value="Genomic_DNA"/>
</dbReference>
<organism evidence="2 3">
    <name type="scientific">Ooceraea biroi</name>
    <name type="common">Clonal raider ant</name>
    <name type="synonym">Cerapachys biroi</name>
    <dbReference type="NCBI Taxonomy" id="2015173"/>
    <lineage>
        <taxon>Eukaryota</taxon>
        <taxon>Metazoa</taxon>
        <taxon>Ecdysozoa</taxon>
        <taxon>Arthropoda</taxon>
        <taxon>Hexapoda</taxon>
        <taxon>Insecta</taxon>
        <taxon>Pterygota</taxon>
        <taxon>Neoptera</taxon>
        <taxon>Endopterygota</taxon>
        <taxon>Hymenoptera</taxon>
        <taxon>Apocrita</taxon>
        <taxon>Aculeata</taxon>
        <taxon>Formicoidea</taxon>
        <taxon>Formicidae</taxon>
        <taxon>Dorylinae</taxon>
        <taxon>Ooceraea</taxon>
    </lineage>
</organism>
<dbReference type="Proteomes" id="UP000053097">
    <property type="component" value="Unassembled WGS sequence"/>
</dbReference>
<accession>A0A026WRL8</accession>
<dbReference type="AlphaFoldDB" id="A0A026WRL8"/>
<dbReference type="InterPro" id="IPR019351">
    <property type="entry name" value="DUF2039"/>
</dbReference>
<dbReference type="STRING" id="2015173.A0A026WRL8"/>